<dbReference type="Proteomes" id="UP000038830">
    <property type="component" value="Unassembled WGS sequence"/>
</dbReference>
<evidence type="ECO:0000256" key="10">
    <source>
        <dbReference type="SAM" id="SignalP"/>
    </source>
</evidence>
<evidence type="ECO:0000313" key="12">
    <source>
        <dbReference type="Proteomes" id="UP000038830"/>
    </source>
</evidence>
<comment type="function">
    <text evidence="1 8">Required for growth under high-pressure and low-temperature conditions.</text>
</comment>
<evidence type="ECO:0000256" key="9">
    <source>
        <dbReference type="SAM" id="MobiDB-lite"/>
    </source>
</evidence>
<dbReference type="PANTHER" id="PTHR40021:SF1">
    <property type="entry name" value="DEFECT AT LOW TEMPERATURE PROTEIN 1"/>
    <property type="match status" value="1"/>
</dbReference>
<dbReference type="GO" id="GO:0016020">
    <property type="term" value="C:membrane"/>
    <property type="evidence" value="ECO:0007669"/>
    <property type="project" value="UniProtKB-SubCell"/>
</dbReference>
<keyword evidence="10" id="KW-0732">Signal</keyword>
<evidence type="ECO:0000256" key="2">
    <source>
        <dbReference type="ARBA" id="ARBA00004141"/>
    </source>
</evidence>
<evidence type="ECO:0000313" key="11">
    <source>
        <dbReference type="EMBL" id="CEP21244.1"/>
    </source>
</evidence>
<evidence type="ECO:0000256" key="4">
    <source>
        <dbReference type="ARBA" id="ARBA00021353"/>
    </source>
</evidence>
<sequence length="289" mass="32905">MLFFIGFCAVVPIDAISKASQSSNYALNTFVVVGALVLFGVFSAFITTTRIFILRSSLGDIPKRYVPLDVDDLPHACIKMIEANFDKCEHIRKRALVAPSSVKHAGLSSPDSDVLPPLLRYEDTIRAIGMKLKWDNTSVMNNLAVPKNLSFREIVAFLEENKDVSNTRACREYVELYEELRYSGKLITEEKFVRFMELSLEFIKDINENNSDMPDIDYKAEMEELQSVRKRHTPRSTPKNSDDDSTSTSRDDDDDDNYNNDNDNNDDDDDDVYWLTPTMTVALHTNTTQ</sequence>
<evidence type="ECO:0000256" key="3">
    <source>
        <dbReference type="ARBA" id="ARBA00005550"/>
    </source>
</evidence>
<feature type="region of interest" description="Disordered" evidence="9">
    <location>
        <begin position="227"/>
        <end position="273"/>
    </location>
</feature>
<evidence type="ECO:0000256" key="7">
    <source>
        <dbReference type="ARBA" id="ARBA00023136"/>
    </source>
</evidence>
<evidence type="ECO:0000256" key="5">
    <source>
        <dbReference type="ARBA" id="ARBA00022692"/>
    </source>
</evidence>
<protein>
    <recommendedName>
        <fullName evidence="4 8">Defect at low temperature protein 1</fullName>
    </recommendedName>
</protein>
<accession>A0A0H5CB46</accession>
<dbReference type="InterPro" id="IPR038869">
    <property type="entry name" value="DLT1"/>
</dbReference>
<feature type="chain" id="PRO_5012090915" description="Defect at low temperature protein 1" evidence="10">
    <location>
        <begin position="16"/>
        <end position="289"/>
    </location>
</feature>
<reference evidence="12" key="1">
    <citation type="journal article" date="2015" name="J. Biotechnol.">
        <title>The structure of the Cyberlindnera jadinii genome and its relation to Candida utilis analyzed by the occurrence of single nucleotide polymorphisms.</title>
        <authorList>
            <person name="Rupp O."/>
            <person name="Brinkrolf K."/>
            <person name="Buerth C."/>
            <person name="Kunigo M."/>
            <person name="Schneider J."/>
            <person name="Jaenicke S."/>
            <person name="Goesmann A."/>
            <person name="Puehler A."/>
            <person name="Jaeger K.-E."/>
            <person name="Ernst J.F."/>
        </authorList>
    </citation>
    <scope>NUCLEOTIDE SEQUENCE [LARGE SCALE GENOMIC DNA]</scope>
    <source>
        <strain evidence="12">ATCC 18201 / CBS 1600 / BCRC 20928 / JCM 3617 / NBRC 0987 / NRRL Y-1542</strain>
    </source>
</reference>
<proteinExistence type="inferred from homology"/>
<evidence type="ECO:0000256" key="1">
    <source>
        <dbReference type="ARBA" id="ARBA00002489"/>
    </source>
</evidence>
<evidence type="ECO:0000256" key="6">
    <source>
        <dbReference type="ARBA" id="ARBA00022989"/>
    </source>
</evidence>
<gene>
    <name evidence="8" type="primary">DLT1</name>
    <name evidence="11" type="ORF">BN1211_1295</name>
</gene>
<feature type="signal peptide" evidence="10">
    <location>
        <begin position="1"/>
        <end position="15"/>
    </location>
</feature>
<dbReference type="PANTHER" id="PTHR40021">
    <property type="entry name" value="DEFECT AT LOW TEMPERATURE PROTEIN 1"/>
    <property type="match status" value="1"/>
</dbReference>
<comment type="subcellular location">
    <subcellularLocation>
        <location evidence="2 8">Membrane</location>
        <topology evidence="2 8">Multi-pass membrane protein</topology>
    </subcellularLocation>
</comment>
<dbReference type="EMBL" id="CDQK01000002">
    <property type="protein sequence ID" value="CEP21244.1"/>
    <property type="molecule type" value="Genomic_DNA"/>
</dbReference>
<evidence type="ECO:0000256" key="8">
    <source>
        <dbReference type="RuleBase" id="RU367100"/>
    </source>
</evidence>
<dbReference type="AlphaFoldDB" id="A0A0H5CB46"/>
<name>A0A0H5CB46_CYBJN</name>
<comment type="caution">
    <text evidence="8">Lacks conserved residue(s) required for the propagation of feature annotation.</text>
</comment>
<organism evidence="11 12">
    <name type="scientific">Cyberlindnera jadinii (strain ATCC 18201 / CBS 1600 / BCRC 20928 / JCM 3617 / NBRC 0987 / NRRL Y-1542)</name>
    <name type="common">Torula yeast</name>
    <name type="synonym">Candida utilis</name>
    <dbReference type="NCBI Taxonomy" id="983966"/>
    <lineage>
        <taxon>Eukaryota</taxon>
        <taxon>Fungi</taxon>
        <taxon>Dikarya</taxon>
        <taxon>Ascomycota</taxon>
        <taxon>Saccharomycotina</taxon>
        <taxon>Saccharomycetes</taxon>
        <taxon>Phaffomycetales</taxon>
        <taxon>Phaffomycetaceae</taxon>
        <taxon>Cyberlindnera</taxon>
    </lineage>
</organism>
<comment type="similarity">
    <text evidence="3 8">Belongs to the DLT1 family.</text>
</comment>
<feature type="transmembrane region" description="Helical" evidence="8">
    <location>
        <begin position="25"/>
        <end position="46"/>
    </location>
</feature>
<keyword evidence="6 8" id="KW-1133">Transmembrane helix</keyword>
<keyword evidence="5 8" id="KW-0812">Transmembrane</keyword>
<keyword evidence="7 8" id="KW-0472">Membrane</keyword>
<feature type="compositionally biased region" description="Acidic residues" evidence="9">
    <location>
        <begin position="251"/>
        <end position="272"/>
    </location>
</feature>